<dbReference type="InterPro" id="IPR010985">
    <property type="entry name" value="Ribbon_hlx_hlx"/>
</dbReference>
<dbReference type="Pfam" id="PF01402">
    <property type="entry name" value="RHH_1"/>
    <property type="match status" value="1"/>
</dbReference>
<dbReference type="Gene3D" id="1.10.1220.10">
    <property type="entry name" value="Met repressor-like"/>
    <property type="match status" value="1"/>
</dbReference>
<dbReference type="SUPFAM" id="SSF47598">
    <property type="entry name" value="Ribbon-helix-helix"/>
    <property type="match status" value="1"/>
</dbReference>
<protein>
    <recommendedName>
        <fullName evidence="1">Ribbon-helix-helix protein CopG domain-containing protein</fullName>
    </recommendedName>
</protein>
<accession>A0A0G0IXS2</accession>
<evidence type="ECO:0000313" key="2">
    <source>
        <dbReference type="EMBL" id="KKQ55860.1"/>
    </source>
</evidence>
<feature type="domain" description="Ribbon-helix-helix protein CopG" evidence="1">
    <location>
        <begin position="4"/>
        <end position="40"/>
    </location>
</feature>
<name>A0A0G0IXS2_9BACT</name>
<dbReference type="CDD" id="cd22231">
    <property type="entry name" value="RHH_NikR_HicB-like"/>
    <property type="match status" value="1"/>
</dbReference>
<dbReference type="AlphaFoldDB" id="A0A0G0IXS2"/>
<organism evidence="2 3">
    <name type="scientific">Candidatus Woesebacteria bacterium GW2011_GWC1_38_13</name>
    <dbReference type="NCBI Taxonomy" id="1618583"/>
    <lineage>
        <taxon>Bacteria</taxon>
        <taxon>Candidatus Woeseibacteriota</taxon>
    </lineage>
</organism>
<dbReference type="EMBL" id="LBUE01000012">
    <property type="protein sequence ID" value="KKQ55860.1"/>
    <property type="molecule type" value="Genomic_DNA"/>
</dbReference>
<gene>
    <name evidence="2" type="ORF">US75_C0012G0003</name>
</gene>
<dbReference type="InterPro" id="IPR002145">
    <property type="entry name" value="CopG"/>
</dbReference>
<dbReference type="GO" id="GO:0006355">
    <property type="term" value="P:regulation of DNA-templated transcription"/>
    <property type="evidence" value="ECO:0007669"/>
    <property type="project" value="InterPro"/>
</dbReference>
<evidence type="ECO:0000259" key="1">
    <source>
        <dbReference type="Pfam" id="PF01402"/>
    </source>
</evidence>
<sequence>MRAVINISLPQQMVETVEENVQSGRFASKSEFFRHLIREWQDDKLLWELNQSRNEYDRGKAKVLKSLKDLR</sequence>
<comment type="caution">
    <text evidence="2">The sequence shown here is derived from an EMBL/GenBank/DDBJ whole genome shotgun (WGS) entry which is preliminary data.</text>
</comment>
<dbReference type="Proteomes" id="UP000034096">
    <property type="component" value="Unassembled WGS sequence"/>
</dbReference>
<proteinExistence type="predicted"/>
<dbReference type="InterPro" id="IPR013321">
    <property type="entry name" value="Arc_rbn_hlx_hlx"/>
</dbReference>
<reference evidence="2 3" key="1">
    <citation type="journal article" date="2015" name="Nature">
        <title>rRNA introns, odd ribosomes, and small enigmatic genomes across a large radiation of phyla.</title>
        <authorList>
            <person name="Brown C.T."/>
            <person name="Hug L.A."/>
            <person name="Thomas B.C."/>
            <person name="Sharon I."/>
            <person name="Castelle C.J."/>
            <person name="Singh A."/>
            <person name="Wilkins M.J."/>
            <person name="Williams K.H."/>
            <person name="Banfield J.F."/>
        </authorList>
    </citation>
    <scope>NUCLEOTIDE SEQUENCE [LARGE SCALE GENOMIC DNA]</scope>
</reference>
<evidence type="ECO:0000313" key="3">
    <source>
        <dbReference type="Proteomes" id="UP000034096"/>
    </source>
</evidence>